<evidence type="ECO:0000256" key="18">
    <source>
        <dbReference type="ARBA" id="ARBA00077778"/>
    </source>
</evidence>
<evidence type="ECO:0000256" key="3">
    <source>
        <dbReference type="ARBA" id="ARBA00004651"/>
    </source>
</evidence>
<evidence type="ECO:0000313" key="23">
    <source>
        <dbReference type="Ensembl" id="ENSLOCP00000011481.1"/>
    </source>
</evidence>
<dbReference type="PRINTS" id="PR00645">
    <property type="entry name" value="CXCCHMKINER4"/>
</dbReference>
<dbReference type="eggNOG" id="KOG3656">
    <property type="taxonomic scope" value="Eukaryota"/>
</dbReference>
<feature type="signal peptide" evidence="21">
    <location>
        <begin position="1"/>
        <end position="20"/>
    </location>
</feature>
<dbReference type="Gene3D" id="1.20.1070.10">
    <property type="entry name" value="Rhodopsin 7-helix transmembrane proteins"/>
    <property type="match status" value="1"/>
</dbReference>
<feature type="chain" id="PRO_5004866504" description="Atypical chemokine receptor 2" evidence="21">
    <location>
        <begin position="21"/>
        <end position="336"/>
    </location>
</feature>
<feature type="transmembrane region" description="Helical" evidence="20">
    <location>
        <begin position="257"/>
        <end position="278"/>
    </location>
</feature>
<evidence type="ECO:0000256" key="10">
    <source>
        <dbReference type="ARBA" id="ARBA00023136"/>
    </source>
</evidence>
<feature type="transmembrane region" description="Helical" evidence="20">
    <location>
        <begin position="116"/>
        <end position="145"/>
    </location>
</feature>
<dbReference type="GO" id="GO:0007204">
    <property type="term" value="P:positive regulation of cytosolic calcium ion concentration"/>
    <property type="evidence" value="ECO:0000318"/>
    <property type="project" value="GO_Central"/>
</dbReference>
<dbReference type="Ensembl" id="ENSLOCT00000011498.1">
    <property type="protein sequence ID" value="ENSLOCP00000011481.1"/>
    <property type="gene ID" value="ENSLOCG00000009409.1"/>
</dbReference>
<evidence type="ECO:0000256" key="15">
    <source>
        <dbReference type="ARBA" id="ARBA00023224"/>
    </source>
</evidence>
<evidence type="ECO:0000256" key="8">
    <source>
        <dbReference type="ARBA" id="ARBA00022989"/>
    </source>
</evidence>
<dbReference type="Pfam" id="PF00001">
    <property type="entry name" value="7tm_1"/>
    <property type="match status" value="1"/>
</dbReference>
<dbReference type="InParanoid" id="W5MSX2"/>
<keyword evidence="7" id="KW-0967">Endosome</keyword>
<feature type="transmembrane region" description="Helical" evidence="20">
    <location>
        <begin position="166"/>
        <end position="183"/>
    </location>
</feature>
<feature type="transmembrane region" description="Helical" evidence="20">
    <location>
        <begin position="217"/>
        <end position="236"/>
    </location>
</feature>
<feature type="transmembrane region" description="Helical" evidence="20">
    <location>
        <begin position="298"/>
        <end position="321"/>
    </location>
</feature>
<sequence length="336" mass="38871">VSVFFSLVLLTITITCNVETEGQYDYSDYYNLSQFHDYGICEKKHVRAFARIFLPILYAFVSVLGFIGNGLLAGILIKYIKLKRMTDIYLLNLAVSDLLFVATLPFWAVYAHSEWVFGSILCKVITLIYTINLYSSIFFIICISMDSYLNIVWTFSTKNLKTSRKSFAICSMVWTISILASIPDLKFIELQEFNGQKICILDFGDVDMSPWRIFMKFQLNIVGFFIPFLTMVFFYSRISCVMARTRPTQKSRNPLKLAVILVAVFFLLWFPYNLVVFLHSLQDLHLISDCNTSRHLDFAVQVTESLAFVHACLNPILYAFVNQRFLNCLNKILKRI</sequence>
<evidence type="ECO:0000256" key="21">
    <source>
        <dbReference type="SAM" id="SignalP"/>
    </source>
</evidence>
<keyword evidence="4" id="KW-1003">Cell membrane</keyword>
<dbReference type="HOGENOM" id="CLU_009579_8_3_1"/>
<proteinExistence type="predicted"/>
<feature type="transmembrane region" description="Helical" evidence="20">
    <location>
        <begin position="89"/>
        <end position="110"/>
    </location>
</feature>
<keyword evidence="12" id="KW-0675">Receptor</keyword>
<dbReference type="AlphaFoldDB" id="W5MSX2"/>
<dbReference type="PRINTS" id="PR00657">
    <property type="entry name" value="CCCHEMOKINER"/>
</dbReference>
<dbReference type="CDD" id="cd14984">
    <property type="entry name" value="7tmA_Chemokine_R"/>
    <property type="match status" value="1"/>
</dbReference>
<keyword evidence="6 20" id="KW-0812">Transmembrane</keyword>
<evidence type="ECO:0000256" key="7">
    <source>
        <dbReference type="ARBA" id="ARBA00022753"/>
    </source>
</evidence>
<dbReference type="GO" id="GO:0009897">
    <property type="term" value="C:external side of plasma membrane"/>
    <property type="evidence" value="ECO:0000318"/>
    <property type="project" value="GO_Central"/>
</dbReference>
<evidence type="ECO:0000256" key="13">
    <source>
        <dbReference type="ARBA" id="ARBA00023180"/>
    </source>
</evidence>
<evidence type="ECO:0000259" key="22">
    <source>
        <dbReference type="PROSITE" id="PS50262"/>
    </source>
</evidence>
<dbReference type="Proteomes" id="UP000018468">
    <property type="component" value="Linkage group LG9"/>
</dbReference>
<dbReference type="PRINTS" id="PR00237">
    <property type="entry name" value="GPCRRHODOPSN"/>
</dbReference>
<dbReference type="EMBL" id="AHAT01010261">
    <property type="status" value="NOT_ANNOTATED_CDS"/>
    <property type="molecule type" value="Genomic_DNA"/>
</dbReference>
<keyword evidence="13" id="KW-0325">Glycoprotein</keyword>
<dbReference type="FunFam" id="1.20.1070.10:FF:000246">
    <property type="entry name" value="Atypical chemokine receptor 2"/>
    <property type="match status" value="1"/>
</dbReference>
<organism evidence="23 24">
    <name type="scientific">Lepisosteus oculatus</name>
    <name type="common">Spotted gar</name>
    <dbReference type="NCBI Taxonomy" id="7918"/>
    <lineage>
        <taxon>Eukaryota</taxon>
        <taxon>Metazoa</taxon>
        <taxon>Chordata</taxon>
        <taxon>Craniata</taxon>
        <taxon>Vertebrata</taxon>
        <taxon>Euteleostomi</taxon>
        <taxon>Actinopterygii</taxon>
        <taxon>Neopterygii</taxon>
        <taxon>Holostei</taxon>
        <taxon>Semionotiformes</taxon>
        <taxon>Lepisosteidae</taxon>
        <taxon>Lepisosteus</taxon>
    </lineage>
</organism>
<keyword evidence="21" id="KW-0732">Signal</keyword>
<dbReference type="GO" id="GO:0005769">
    <property type="term" value="C:early endosome"/>
    <property type="evidence" value="ECO:0007669"/>
    <property type="project" value="UniProtKB-SubCell"/>
</dbReference>
<dbReference type="STRING" id="7918.ENSLOCP00000011481"/>
<evidence type="ECO:0000313" key="24">
    <source>
        <dbReference type="Proteomes" id="UP000018468"/>
    </source>
</evidence>
<dbReference type="GO" id="GO:0016493">
    <property type="term" value="F:C-C chemokine receptor activity"/>
    <property type="evidence" value="ECO:0000318"/>
    <property type="project" value="GO_Central"/>
</dbReference>
<evidence type="ECO:0000256" key="11">
    <source>
        <dbReference type="ARBA" id="ARBA00023157"/>
    </source>
</evidence>
<dbReference type="InterPro" id="IPR001277">
    <property type="entry name" value="CXCR4/ACKR2"/>
</dbReference>
<dbReference type="InterPro" id="IPR000355">
    <property type="entry name" value="Chemokine_rcpt"/>
</dbReference>
<comment type="subcellular location">
    <subcellularLocation>
        <location evidence="3">Cell membrane</location>
        <topology evidence="3">Multi-pass membrane protein</topology>
    </subcellularLocation>
    <subcellularLocation>
        <location evidence="2">Early endosome</location>
    </subcellularLocation>
    <subcellularLocation>
        <location evidence="1">Recycling endosome</location>
    </subcellularLocation>
</comment>
<dbReference type="SUPFAM" id="SSF81321">
    <property type="entry name" value="Family A G protein-coupled receptor-like"/>
    <property type="match status" value="1"/>
</dbReference>
<dbReference type="PANTHER" id="PTHR10489:SF942">
    <property type="entry name" value="ATYPICAL CHEMOKINE RECEPTOR 2"/>
    <property type="match status" value="1"/>
</dbReference>
<reference evidence="23" key="3">
    <citation type="submission" date="2025-09" db="UniProtKB">
        <authorList>
            <consortium name="Ensembl"/>
        </authorList>
    </citation>
    <scope>IDENTIFICATION</scope>
</reference>
<keyword evidence="9" id="KW-0297">G-protein coupled receptor</keyword>
<evidence type="ECO:0000256" key="19">
    <source>
        <dbReference type="ARBA" id="ARBA00081867"/>
    </source>
</evidence>
<name>W5MSX2_LEPOC</name>
<evidence type="ECO:0000256" key="1">
    <source>
        <dbReference type="ARBA" id="ARBA00004172"/>
    </source>
</evidence>
<evidence type="ECO:0000256" key="5">
    <source>
        <dbReference type="ARBA" id="ARBA00022553"/>
    </source>
</evidence>
<dbReference type="InterPro" id="IPR050119">
    <property type="entry name" value="CCR1-9-like"/>
</dbReference>
<reference evidence="24" key="1">
    <citation type="submission" date="2011-12" db="EMBL/GenBank/DDBJ databases">
        <title>The Draft Genome of Lepisosteus oculatus.</title>
        <authorList>
            <consortium name="The Broad Institute Genome Assembly &amp; Analysis Group"/>
            <consortium name="Computational R&amp;D Group"/>
            <consortium name="and Sequencing Platform"/>
            <person name="Di Palma F."/>
            <person name="Alfoldi J."/>
            <person name="Johnson J."/>
            <person name="Berlin A."/>
            <person name="Gnerre S."/>
            <person name="Jaffe D."/>
            <person name="MacCallum I."/>
            <person name="Young S."/>
            <person name="Walker B.J."/>
            <person name="Lander E.S."/>
            <person name="Lindblad-Toh K."/>
        </authorList>
    </citation>
    <scope>NUCLEOTIDE SEQUENCE [LARGE SCALE GENOMIC DNA]</scope>
</reference>
<feature type="transmembrane region" description="Helical" evidence="20">
    <location>
        <begin position="52"/>
        <end position="77"/>
    </location>
</feature>
<dbReference type="GO" id="GO:0006954">
    <property type="term" value="P:inflammatory response"/>
    <property type="evidence" value="ECO:0007669"/>
    <property type="project" value="UniProtKB-KW"/>
</dbReference>
<evidence type="ECO:0000256" key="16">
    <source>
        <dbReference type="ARBA" id="ARBA00072022"/>
    </source>
</evidence>
<keyword evidence="5" id="KW-0597">Phosphoprotein</keyword>
<feature type="domain" description="G-protein coupled receptors family 1 profile" evidence="22">
    <location>
        <begin position="68"/>
        <end position="318"/>
    </location>
</feature>
<dbReference type="GO" id="GO:0006955">
    <property type="term" value="P:immune response"/>
    <property type="evidence" value="ECO:0000318"/>
    <property type="project" value="GO_Central"/>
</dbReference>
<keyword evidence="8 20" id="KW-1133">Transmembrane helix</keyword>
<evidence type="ECO:0000256" key="4">
    <source>
        <dbReference type="ARBA" id="ARBA00022475"/>
    </source>
</evidence>
<dbReference type="PANTHER" id="PTHR10489">
    <property type="entry name" value="CELL ADHESION MOLECULE"/>
    <property type="match status" value="1"/>
</dbReference>
<accession>W5MSX2</accession>
<keyword evidence="14" id="KW-0395">Inflammatory response</keyword>
<evidence type="ECO:0000256" key="2">
    <source>
        <dbReference type="ARBA" id="ARBA00004412"/>
    </source>
</evidence>
<dbReference type="InterPro" id="IPR017452">
    <property type="entry name" value="GPCR_Rhodpsn_7TM"/>
</dbReference>
<evidence type="ECO:0000256" key="12">
    <source>
        <dbReference type="ARBA" id="ARBA00023170"/>
    </source>
</evidence>
<evidence type="ECO:0000256" key="17">
    <source>
        <dbReference type="ARBA" id="ARBA00075078"/>
    </source>
</evidence>
<dbReference type="OMA" id="IVHAQPH"/>
<dbReference type="PROSITE" id="PS50262">
    <property type="entry name" value="G_PROTEIN_RECEP_F1_2"/>
    <property type="match status" value="1"/>
</dbReference>
<evidence type="ECO:0000256" key="6">
    <source>
        <dbReference type="ARBA" id="ARBA00022692"/>
    </source>
</evidence>
<dbReference type="GO" id="GO:0019957">
    <property type="term" value="F:C-C chemokine binding"/>
    <property type="evidence" value="ECO:0000318"/>
    <property type="project" value="GO_Central"/>
</dbReference>
<evidence type="ECO:0000256" key="9">
    <source>
        <dbReference type="ARBA" id="ARBA00023040"/>
    </source>
</evidence>
<dbReference type="InterPro" id="IPR000276">
    <property type="entry name" value="GPCR_Rhodpsn"/>
</dbReference>
<dbReference type="GO" id="GO:0060326">
    <property type="term" value="P:cell chemotaxis"/>
    <property type="evidence" value="ECO:0000318"/>
    <property type="project" value="GO_Central"/>
</dbReference>
<reference evidence="23" key="2">
    <citation type="submission" date="2025-08" db="UniProtKB">
        <authorList>
            <consortium name="Ensembl"/>
        </authorList>
    </citation>
    <scope>IDENTIFICATION</scope>
</reference>
<dbReference type="GeneTree" id="ENSGT01110000267168"/>
<keyword evidence="11" id="KW-1015">Disulfide bond</keyword>
<protein>
    <recommendedName>
        <fullName evidence="16">Atypical chemokine receptor 2</fullName>
    </recommendedName>
    <alternativeName>
        <fullName evidence="17">C-C chemokine receptor D6</fullName>
    </alternativeName>
    <alternativeName>
        <fullName evidence="18">Chemokine-binding protein 2</fullName>
    </alternativeName>
    <alternativeName>
        <fullName evidence="19">Chemokine-binding protein D6</fullName>
    </alternativeName>
</protein>
<keyword evidence="24" id="KW-1185">Reference proteome</keyword>
<evidence type="ECO:0000256" key="20">
    <source>
        <dbReference type="SAM" id="Phobius"/>
    </source>
</evidence>
<evidence type="ECO:0000256" key="14">
    <source>
        <dbReference type="ARBA" id="ARBA00023198"/>
    </source>
</evidence>
<keyword evidence="10 20" id="KW-0472">Membrane</keyword>
<keyword evidence="15" id="KW-0807">Transducer</keyword>
<dbReference type="Bgee" id="ENSLOCG00000009409">
    <property type="expression patterns" value="Expressed in mesonephros and 10 other cell types or tissues"/>
</dbReference>
<dbReference type="GO" id="GO:0055037">
    <property type="term" value="C:recycling endosome"/>
    <property type="evidence" value="ECO:0007669"/>
    <property type="project" value="UniProtKB-SubCell"/>
</dbReference>
<dbReference type="GO" id="GO:0019722">
    <property type="term" value="P:calcium-mediated signaling"/>
    <property type="evidence" value="ECO:0000318"/>
    <property type="project" value="GO_Central"/>
</dbReference>